<dbReference type="EMBL" id="MLYV02001285">
    <property type="protein sequence ID" value="PSR71429.1"/>
    <property type="molecule type" value="Genomic_DNA"/>
</dbReference>
<keyword evidence="3" id="KW-1185">Reference proteome</keyword>
<comment type="caution">
    <text evidence="2">The sequence shown here is derived from an EMBL/GenBank/DDBJ whole genome shotgun (WGS) entry which is preliminary data.</text>
</comment>
<sequence length="198" mass="21620">MLGDGEYFSTDDLSALAPVDPGWQLILHASNQVVLYNPTSHALSIRQRSSASTPVQVIKRARDGSRCPYCHRSIPSQDGLRGQDEEELDHALYEDDLDEHPRSRAPNYFQLLQIANETASIPSTPIAETSSRDDTPPATPTTAGSTPFRAGNMADGYFKAFFQEECRLGMGANGSVYLCQVSGLARRPSPVLFISSKS</sequence>
<accession>A0A2R6NGI5</accession>
<proteinExistence type="predicted"/>
<dbReference type="Proteomes" id="UP000186601">
    <property type="component" value="Unassembled WGS sequence"/>
</dbReference>
<dbReference type="AlphaFoldDB" id="A0A2R6NGI5"/>
<name>A0A2R6NGI5_9APHY</name>
<protein>
    <submittedName>
        <fullName evidence="2">Uncharacterized protein</fullName>
    </submittedName>
</protein>
<evidence type="ECO:0000313" key="2">
    <source>
        <dbReference type="EMBL" id="PSR71429.1"/>
    </source>
</evidence>
<organism evidence="2 3">
    <name type="scientific">Hermanssonia centrifuga</name>
    <dbReference type="NCBI Taxonomy" id="98765"/>
    <lineage>
        <taxon>Eukaryota</taxon>
        <taxon>Fungi</taxon>
        <taxon>Dikarya</taxon>
        <taxon>Basidiomycota</taxon>
        <taxon>Agaricomycotina</taxon>
        <taxon>Agaricomycetes</taxon>
        <taxon>Polyporales</taxon>
        <taxon>Meruliaceae</taxon>
        <taxon>Hermanssonia</taxon>
    </lineage>
</organism>
<evidence type="ECO:0000313" key="3">
    <source>
        <dbReference type="Proteomes" id="UP000186601"/>
    </source>
</evidence>
<gene>
    <name evidence="2" type="ORF">PHLCEN_2v12696</name>
</gene>
<dbReference type="OrthoDB" id="1405469at2759"/>
<dbReference type="STRING" id="98765.A0A2R6NGI5"/>
<reference evidence="2 3" key="1">
    <citation type="submission" date="2018-02" db="EMBL/GenBank/DDBJ databases">
        <title>Genome sequence of the basidiomycete white-rot fungus Phlebia centrifuga.</title>
        <authorList>
            <person name="Granchi Z."/>
            <person name="Peng M."/>
            <person name="de Vries R.P."/>
            <person name="Hilden K."/>
            <person name="Makela M.R."/>
            <person name="Grigoriev I."/>
            <person name="Riley R."/>
        </authorList>
    </citation>
    <scope>NUCLEOTIDE SEQUENCE [LARGE SCALE GENOMIC DNA]</scope>
    <source>
        <strain evidence="2 3">FBCC195</strain>
    </source>
</reference>
<evidence type="ECO:0000256" key="1">
    <source>
        <dbReference type="SAM" id="MobiDB-lite"/>
    </source>
</evidence>
<feature type="region of interest" description="Disordered" evidence="1">
    <location>
        <begin position="121"/>
        <end position="147"/>
    </location>
</feature>